<gene>
    <name evidence="8" type="ORF">EXN22_22815</name>
</gene>
<keyword evidence="2" id="KW-0929">Antimicrobial</keyword>
<dbReference type="GO" id="GO:0042742">
    <property type="term" value="P:defense response to bacterium"/>
    <property type="evidence" value="ECO:0007669"/>
    <property type="project" value="UniProtKB-KW"/>
</dbReference>
<evidence type="ECO:0000256" key="6">
    <source>
        <dbReference type="ARBA" id="ARBA00023022"/>
    </source>
</evidence>
<evidence type="ECO:0000313" key="9">
    <source>
        <dbReference type="Proteomes" id="UP000291130"/>
    </source>
</evidence>
<dbReference type="InterPro" id="IPR037146">
    <property type="entry name" value="Colicin/pyocin_DNase_dom_sf"/>
</dbReference>
<protein>
    <recommendedName>
        <fullName evidence="10">HNH endonuclease</fullName>
    </recommendedName>
</protein>
<evidence type="ECO:0000256" key="3">
    <source>
        <dbReference type="ARBA" id="ARBA00022722"/>
    </source>
</evidence>
<keyword evidence="7" id="KW-0078">Bacteriocin</keyword>
<dbReference type="InterPro" id="IPR044925">
    <property type="entry name" value="His-Me_finger_sf"/>
</dbReference>
<evidence type="ECO:0000256" key="4">
    <source>
        <dbReference type="ARBA" id="ARBA00022759"/>
    </source>
</evidence>
<dbReference type="SUPFAM" id="SSF54060">
    <property type="entry name" value="His-Me finger endonucleases"/>
    <property type="match status" value="1"/>
</dbReference>
<keyword evidence="9" id="KW-1185">Reference proteome</keyword>
<evidence type="ECO:0000313" key="8">
    <source>
        <dbReference type="EMBL" id="QBF28387.1"/>
    </source>
</evidence>
<dbReference type="RefSeq" id="WP_130266187.1">
    <property type="nucleotide sequence ID" value="NZ_CP035952.1"/>
</dbReference>
<dbReference type="KEGG" id="ptk:EXN22_22815"/>
<dbReference type="Gene3D" id="3.90.540.10">
    <property type="entry name" value="Colicin/pyocin, DNase domain"/>
    <property type="match status" value="1"/>
</dbReference>
<evidence type="ECO:0000256" key="1">
    <source>
        <dbReference type="ARBA" id="ARBA00006811"/>
    </source>
</evidence>
<dbReference type="GO" id="GO:0016787">
    <property type="term" value="F:hydrolase activity"/>
    <property type="evidence" value="ECO:0007669"/>
    <property type="project" value="UniProtKB-KW"/>
</dbReference>
<keyword evidence="6" id="KW-0044">Antibiotic</keyword>
<comment type="similarity">
    <text evidence="1">Belongs to the colicin/pyosin nuclease family.</text>
</comment>
<dbReference type="Pfam" id="PF21431">
    <property type="entry name" value="Col-Pyo_DNase"/>
    <property type="match status" value="1"/>
</dbReference>
<proteinExistence type="inferred from homology"/>
<dbReference type="GO" id="GO:0004519">
    <property type="term" value="F:endonuclease activity"/>
    <property type="evidence" value="ECO:0007669"/>
    <property type="project" value="UniProtKB-KW"/>
</dbReference>
<dbReference type="GO" id="GO:0031640">
    <property type="term" value="P:killing of cells of another organism"/>
    <property type="evidence" value="ECO:0007669"/>
    <property type="project" value="UniProtKB-KW"/>
</dbReference>
<keyword evidence="5" id="KW-0378">Hydrolase</keyword>
<evidence type="ECO:0008006" key="10">
    <source>
        <dbReference type="Google" id="ProtNLM"/>
    </source>
</evidence>
<keyword evidence="4" id="KW-0255">Endonuclease</keyword>
<accession>A0A411MNQ1</accession>
<dbReference type="Proteomes" id="UP000291130">
    <property type="component" value="Chromosome"/>
</dbReference>
<keyword evidence="3" id="KW-0540">Nuclease</keyword>
<dbReference type="OrthoDB" id="2067488at2"/>
<reference evidence="8 9" key="1">
    <citation type="submission" date="2019-02" db="EMBL/GenBank/DDBJ databases">
        <title>Complete genome sequence of Pseudomonas sp. SNU WT1 isolated from rainbow trout.</title>
        <authorList>
            <person name="Oh W.T."/>
            <person name="Park S.C."/>
        </authorList>
    </citation>
    <scope>NUCLEOTIDE SEQUENCE [LARGE SCALE GENOMIC DNA]</scope>
    <source>
        <strain evidence="8 9">SNU WT1</strain>
    </source>
</reference>
<sequence>MTVSTAAHFTYPLSKPNLARMQKGYPPRAPFSETVKNRRSYEMRHIMPTREGGEMNDMDNLRILTPKQCISLYGDLQ</sequence>
<dbReference type="AlphaFoldDB" id="A0A411MNQ1"/>
<evidence type="ECO:0000256" key="5">
    <source>
        <dbReference type="ARBA" id="ARBA00022801"/>
    </source>
</evidence>
<dbReference type="EMBL" id="CP035952">
    <property type="protein sequence ID" value="QBF28387.1"/>
    <property type="molecule type" value="Genomic_DNA"/>
</dbReference>
<evidence type="ECO:0000256" key="2">
    <source>
        <dbReference type="ARBA" id="ARBA00022529"/>
    </source>
</evidence>
<name>A0A411MNQ1_9PSED</name>
<organism evidence="8 9">
    <name type="scientific">Pseudomonas tructae</name>
    <dbReference type="NCBI Taxonomy" id="2518644"/>
    <lineage>
        <taxon>Bacteria</taxon>
        <taxon>Pseudomonadati</taxon>
        <taxon>Pseudomonadota</taxon>
        <taxon>Gammaproteobacteria</taxon>
        <taxon>Pseudomonadales</taxon>
        <taxon>Pseudomonadaceae</taxon>
        <taxon>Pseudomonas</taxon>
    </lineage>
</organism>
<evidence type="ECO:0000256" key="7">
    <source>
        <dbReference type="ARBA" id="ARBA00023048"/>
    </source>
</evidence>